<proteinExistence type="predicted"/>
<keyword evidence="2" id="KW-1185">Reference proteome</keyword>
<name>A0AAD7KHN4_9AGAR</name>
<dbReference type="AlphaFoldDB" id="A0AAD7KHN4"/>
<gene>
    <name evidence="1" type="ORF">DFH07DRAFT_724722</name>
</gene>
<feature type="non-terminal residue" evidence="1">
    <location>
        <position position="91"/>
    </location>
</feature>
<evidence type="ECO:0000313" key="1">
    <source>
        <dbReference type="EMBL" id="KAJ7785274.1"/>
    </source>
</evidence>
<sequence>FQIKAALKSSGSKPCTNAPMKCNLCKETHWKYNMCQHLRDWHPTWEVTMPSPSQETLSSAISISHDEECRLGVPEAARTRHQNSNSQAPTT</sequence>
<evidence type="ECO:0000313" key="2">
    <source>
        <dbReference type="Proteomes" id="UP001215280"/>
    </source>
</evidence>
<feature type="non-terminal residue" evidence="1">
    <location>
        <position position="1"/>
    </location>
</feature>
<dbReference type="EMBL" id="JARJLG010000001">
    <property type="protein sequence ID" value="KAJ7785274.1"/>
    <property type="molecule type" value="Genomic_DNA"/>
</dbReference>
<accession>A0AAD7KHN4</accession>
<reference evidence="1" key="1">
    <citation type="submission" date="2023-03" db="EMBL/GenBank/DDBJ databases">
        <title>Massive genome expansion in bonnet fungi (Mycena s.s.) driven by repeated elements and novel gene families across ecological guilds.</title>
        <authorList>
            <consortium name="Lawrence Berkeley National Laboratory"/>
            <person name="Harder C.B."/>
            <person name="Miyauchi S."/>
            <person name="Viragh M."/>
            <person name="Kuo A."/>
            <person name="Thoen E."/>
            <person name="Andreopoulos B."/>
            <person name="Lu D."/>
            <person name="Skrede I."/>
            <person name="Drula E."/>
            <person name="Henrissat B."/>
            <person name="Morin E."/>
            <person name="Kohler A."/>
            <person name="Barry K."/>
            <person name="LaButti K."/>
            <person name="Morin E."/>
            <person name="Salamov A."/>
            <person name="Lipzen A."/>
            <person name="Mereny Z."/>
            <person name="Hegedus B."/>
            <person name="Baldrian P."/>
            <person name="Stursova M."/>
            <person name="Weitz H."/>
            <person name="Taylor A."/>
            <person name="Grigoriev I.V."/>
            <person name="Nagy L.G."/>
            <person name="Martin F."/>
            <person name="Kauserud H."/>
        </authorList>
    </citation>
    <scope>NUCLEOTIDE SEQUENCE</scope>
    <source>
        <strain evidence="1">CBHHK188m</strain>
    </source>
</reference>
<dbReference type="Proteomes" id="UP001215280">
    <property type="component" value="Unassembled WGS sequence"/>
</dbReference>
<comment type="caution">
    <text evidence="1">The sequence shown here is derived from an EMBL/GenBank/DDBJ whole genome shotgun (WGS) entry which is preliminary data.</text>
</comment>
<organism evidence="1 2">
    <name type="scientific">Mycena maculata</name>
    <dbReference type="NCBI Taxonomy" id="230809"/>
    <lineage>
        <taxon>Eukaryota</taxon>
        <taxon>Fungi</taxon>
        <taxon>Dikarya</taxon>
        <taxon>Basidiomycota</taxon>
        <taxon>Agaricomycotina</taxon>
        <taxon>Agaricomycetes</taxon>
        <taxon>Agaricomycetidae</taxon>
        <taxon>Agaricales</taxon>
        <taxon>Marasmiineae</taxon>
        <taxon>Mycenaceae</taxon>
        <taxon>Mycena</taxon>
    </lineage>
</organism>
<protein>
    <submittedName>
        <fullName evidence="1">Uncharacterized protein</fullName>
    </submittedName>
</protein>